<name>A0A0F9J0S9_9ZZZZ</name>
<reference evidence="1" key="1">
    <citation type="journal article" date="2015" name="Nature">
        <title>Complex archaea that bridge the gap between prokaryotes and eukaryotes.</title>
        <authorList>
            <person name="Spang A."/>
            <person name="Saw J.H."/>
            <person name="Jorgensen S.L."/>
            <person name="Zaremba-Niedzwiedzka K."/>
            <person name="Martijn J."/>
            <person name="Lind A.E."/>
            <person name="van Eijk R."/>
            <person name="Schleper C."/>
            <person name="Guy L."/>
            <person name="Ettema T.J."/>
        </authorList>
    </citation>
    <scope>NUCLEOTIDE SEQUENCE</scope>
</reference>
<protein>
    <submittedName>
        <fullName evidence="1">Uncharacterized protein</fullName>
    </submittedName>
</protein>
<evidence type="ECO:0000313" key="1">
    <source>
        <dbReference type="EMBL" id="KKL99530.1"/>
    </source>
</evidence>
<sequence>MKGMEVNKLEVERLQKEIERCEGLEIVDGFDSVILQMNIDVAR</sequence>
<organism evidence="1">
    <name type="scientific">marine sediment metagenome</name>
    <dbReference type="NCBI Taxonomy" id="412755"/>
    <lineage>
        <taxon>unclassified sequences</taxon>
        <taxon>metagenomes</taxon>
        <taxon>ecological metagenomes</taxon>
    </lineage>
</organism>
<gene>
    <name evidence="1" type="ORF">LCGC14_1813600</name>
</gene>
<feature type="non-terminal residue" evidence="1">
    <location>
        <position position="43"/>
    </location>
</feature>
<proteinExistence type="predicted"/>
<accession>A0A0F9J0S9</accession>
<dbReference type="EMBL" id="LAZR01017654">
    <property type="protein sequence ID" value="KKL99530.1"/>
    <property type="molecule type" value="Genomic_DNA"/>
</dbReference>
<dbReference type="AlphaFoldDB" id="A0A0F9J0S9"/>
<comment type="caution">
    <text evidence="1">The sequence shown here is derived from an EMBL/GenBank/DDBJ whole genome shotgun (WGS) entry which is preliminary data.</text>
</comment>